<dbReference type="EMBL" id="KL584850">
    <property type="protein sequence ID" value="KEQ58991.1"/>
    <property type="molecule type" value="Genomic_DNA"/>
</dbReference>
<dbReference type="RefSeq" id="XP_040876014.1">
    <property type="nucleotide sequence ID" value="XM_041025269.1"/>
</dbReference>
<evidence type="ECO:0000313" key="2">
    <source>
        <dbReference type="EMBL" id="KEQ58991.1"/>
    </source>
</evidence>
<dbReference type="GeneID" id="63918642"/>
<gene>
    <name evidence="2" type="ORF">M437DRAFT_69354</name>
</gene>
<feature type="compositionally biased region" description="Polar residues" evidence="1">
    <location>
        <begin position="19"/>
        <end position="61"/>
    </location>
</feature>
<evidence type="ECO:0008006" key="4">
    <source>
        <dbReference type="Google" id="ProtNLM"/>
    </source>
</evidence>
<sequence>MAQGLGTPASQKRKRKSKQTPNHQMQQHQRTPICGSKQQATPKFGPQQQGLWKPQSNQVETPNDEPEPNKKKRKSSSHQKQQENHQTAQDETRADLNNQLVLSEQPKDQVLDFSGQLMELLQARLDSGLEKLWKKFEDHHSRKCCMHCKEDPKLGFVVMREQHEQLTEDVKEEFTTVKKEQTLINIKVDTYKTSEMSRREFKIVRDTMRELEAQGVPIHERFGFCEQSFKEKGFERTPKACKSLWYEKFDPEVRCSVFGRSSWSKEEHEILQSSMKELTGDDGLKRDRHRICQKRLEENGFKRSRQACVARYNKQRISEILNGTGEHAVDNIPEAIHDEPFKPSDRTLQNSFPASAATANARPANFRCYEWMQMNFEPDPAVLSHTVDQMALDKSLAMSVSQLSNDEEEPSGDVIAADLADAVAEGIAEHCEETTTGWSHMDIGFRIADSD</sequence>
<proteinExistence type="predicted"/>
<dbReference type="Proteomes" id="UP000030672">
    <property type="component" value="Unassembled WGS sequence"/>
</dbReference>
<reference evidence="2 3" key="1">
    <citation type="journal article" date="2014" name="BMC Genomics">
        <title>Genome sequencing of four Aureobasidium pullulans varieties: biotechnological potential, stress tolerance, and description of new species.</title>
        <authorList>
            <person name="Gostin Ar C."/>
            <person name="Ohm R.A."/>
            <person name="Kogej T."/>
            <person name="Sonjak S."/>
            <person name="Turk M."/>
            <person name="Zajc J."/>
            <person name="Zalar P."/>
            <person name="Grube M."/>
            <person name="Sun H."/>
            <person name="Han J."/>
            <person name="Sharma A."/>
            <person name="Chiniquy J."/>
            <person name="Ngan C.Y."/>
            <person name="Lipzen A."/>
            <person name="Barry K."/>
            <person name="Grigoriev I.V."/>
            <person name="Gunde-Cimerman N."/>
        </authorList>
    </citation>
    <scope>NUCLEOTIDE SEQUENCE [LARGE SCALE GENOMIC DNA]</scope>
    <source>
        <strain evidence="2 3">CBS 110374</strain>
    </source>
</reference>
<evidence type="ECO:0000313" key="3">
    <source>
        <dbReference type="Proteomes" id="UP000030672"/>
    </source>
</evidence>
<organism evidence="2 3">
    <name type="scientific">Aureobasidium melanogenum (strain CBS 110374)</name>
    <name type="common">Aureobasidium pullulans var. melanogenum</name>
    <dbReference type="NCBI Taxonomy" id="1043003"/>
    <lineage>
        <taxon>Eukaryota</taxon>
        <taxon>Fungi</taxon>
        <taxon>Dikarya</taxon>
        <taxon>Ascomycota</taxon>
        <taxon>Pezizomycotina</taxon>
        <taxon>Dothideomycetes</taxon>
        <taxon>Dothideomycetidae</taxon>
        <taxon>Dothideales</taxon>
        <taxon>Saccotheciaceae</taxon>
        <taxon>Aureobasidium</taxon>
    </lineage>
</organism>
<dbReference type="AlphaFoldDB" id="A0A074W8W6"/>
<name>A0A074W8W6_AURM1</name>
<dbReference type="HOGENOM" id="CLU_606878_0_0_1"/>
<keyword evidence="3" id="KW-1185">Reference proteome</keyword>
<protein>
    <recommendedName>
        <fullName evidence="4">Myb-like domain-containing protein</fullName>
    </recommendedName>
</protein>
<feature type="region of interest" description="Disordered" evidence="1">
    <location>
        <begin position="1"/>
        <end position="91"/>
    </location>
</feature>
<evidence type="ECO:0000256" key="1">
    <source>
        <dbReference type="SAM" id="MobiDB-lite"/>
    </source>
</evidence>
<accession>A0A074W8W6</accession>
<feature type="compositionally biased region" description="Basic and acidic residues" evidence="1">
    <location>
        <begin position="80"/>
        <end position="91"/>
    </location>
</feature>